<gene>
    <name evidence="1" type="ORF">SAMN05216203_0479</name>
</gene>
<dbReference type="EMBL" id="FOYW01000001">
    <property type="protein sequence ID" value="SFR45750.1"/>
    <property type="molecule type" value="Genomic_DNA"/>
</dbReference>
<organism evidence="1 2">
    <name type="scientific">Marinobacter daqiaonensis</name>
    <dbReference type="NCBI Taxonomy" id="650891"/>
    <lineage>
        <taxon>Bacteria</taxon>
        <taxon>Pseudomonadati</taxon>
        <taxon>Pseudomonadota</taxon>
        <taxon>Gammaproteobacteria</taxon>
        <taxon>Pseudomonadales</taxon>
        <taxon>Marinobacteraceae</taxon>
        <taxon>Marinobacter</taxon>
    </lineage>
</organism>
<accession>A0A1I6GUA8</accession>
<name>A0A1I6GUA8_9GAMM</name>
<evidence type="ECO:0000313" key="2">
    <source>
        <dbReference type="Proteomes" id="UP000198644"/>
    </source>
</evidence>
<dbReference type="STRING" id="650891.SAMN05216203_0479"/>
<protein>
    <submittedName>
        <fullName evidence="1">Uncharacterized protein</fullName>
    </submittedName>
</protein>
<dbReference type="OrthoDB" id="6365487at2"/>
<evidence type="ECO:0000313" key="1">
    <source>
        <dbReference type="EMBL" id="SFR45750.1"/>
    </source>
</evidence>
<dbReference type="Proteomes" id="UP000198644">
    <property type="component" value="Unassembled WGS sequence"/>
</dbReference>
<dbReference type="AlphaFoldDB" id="A0A1I6GUA8"/>
<dbReference type="RefSeq" id="WP_092008695.1">
    <property type="nucleotide sequence ID" value="NZ_FOYW01000001.1"/>
</dbReference>
<sequence>MTRAYSGILVFFLAGFLVAAQAWSSPLSEGQVKRFVAVMEALQTSDTYLHALDEAWDQGMKQKDTPVSVLVSDTVALLVGHDAHDVLERLVEEHGFADVDTWSSVGDRVMLAVMSLEMGDTAPTLEAEIPHISADLANNPNFSAEQKASMRNMLSHSAALLAKVTKVPEADRTAVRLYLGAVKRVLKYERG</sequence>
<keyword evidence="2" id="KW-1185">Reference proteome</keyword>
<reference evidence="1 2" key="1">
    <citation type="submission" date="2016-10" db="EMBL/GenBank/DDBJ databases">
        <authorList>
            <person name="de Groot N.N."/>
        </authorList>
    </citation>
    <scope>NUCLEOTIDE SEQUENCE [LARGE SCALE GENOMIC DNA]</scope>
    <source>
        <strain evidence="1 2">CGMCC 1.9167</strain>
    </source>
</reference>
<proteinExistence type="predicted"/>